<dbReference type="RefSeq" id="WP_308718348.1">
    <property type="nucleotide sequence ID" value="NZ_JAVHUY010000071.1"/>
</dbReference>
<evidence type="ECO:0000259" key="8">
    <source>
        <dbReference type="PROSITE" id="PS50928"/>
    </source>
</evidence>
<dbReference type="InterPro" id="IPR035906">
    <property type="entry name" value="MetI-like_sf"/>
</dbReference>
<comment type="similarity">
    <text evidence="7">Belongs to the binding-protein-dependent transport system permease family.</text>
</comment>
<organism evidence="9 10">
    <name type="scientific">Phytohabitans maris</name>
    <dbReference type="NCBI Taxonomy" id="3071409"/>
    <lineage>
        <taxon>Bacteria</taxon>
        <taxon>Bacillati</taxon>
        <taxon>Actinomycetota</taxon>
        <taxon>Actinomycetes</taxon>
        <taxon>Micromonosporales</taxon>
        <taxon>Micromonosporaceae</taxon>
    </lineage>
</organism>
<dbReference type="CDD" id="cd06261">
    <property type="entry name" value="TM_PBP2"/>
    <property type="match status" value="1"/>
</dbReference>
<evidence type="ECO:0000256" key="4">
    <source>
        <dbReference type="ARBA" id="ARBA00022692"/>
    </source>
</evidence>
<feature type="transmembrane region" description="Helical" evidence="7">
    <location>
        <begin position="75"/>
        <end position="95"/>
    </location>
</feature>
<keyword evidence="4 7" id="KW-0812">Transmembrane</keyword>
<accession>A0ABU0ZW15</accession>
<comment type="subcellular location">
    <subcellularLocation>
        <location evidence="1 7">Cell membrane</location>
        <topology evidence="1 7">Multi-pass membrane protein</topology>
    </subcellularLocation>
</comment>
<proteinExistence type="inferred from homology"/>
<dbReference type="Proteomes" id="UP001230908">
    <property type="component" value="Unassembled WGS sequence"/>
</dbReference>
<evidence type="ECO:0000256" key="2">
    <source>
        <dbReference type="ARBA" id="ARBA00022448"/>
    </source>
</evidence>
<feature type="domain" description="ABC transmembrane type-1" evidence="8">
    <location>
        <begin position="67"/>
        <end position="251"/>
    </location>
</feature>
<dbReference type="EMBL" id="JAVHUY010000071">
    <property type="protein sequence ID" value="MDQ7911123.1"/>
    <property type="molecule type" value="Genomic_DNA"/>
</dbReference>
<evidence type="ECO:0000256" key="1">
    <source>
        <dbReference type="ARBA" id="ARBA00004651"/>
    </source>
</evidence>
<dbReference type="SUPFAM" id="SSF161098">
    <property type="entry name" value="MetI-like"/>
    <property type="match status" value="1"/>
</dbReference>
<feature type="transmembrane region" description="Helical" evidence="7">
    <location>
        <begin position="133"/>
        <end position="156"/>
    </location>
</feature>
<dbReference type="PROSITE" id="PS50928">
    <property type="entry name" value="ABC_TM1"/>
    <property type="match status" value="1"/>
</dbReference>
<evidence type="ECO:0000256" key="6">
    <source>
        <dbReference type="ARBA" id="ARBA00023136"/>
    </source>
</evidence>
<feature type="transmembrane region" description="Helical" evidence="7">
    <location>
        <begin position="107"/>
        <end position="127"/>
    </location>
</feature>
<evidence type="ECO:0000313" key="10">
    <source>
        <dbReference type="Proteomes" id="UP001230908"/>
    </source>
</evidence>
<evidence type="ECO:0000256" key="5">
    <source>
        <dbReference type="ARBA" id="ARBA00022989"/>
    </source>
</evidence>
<sequence>MSTARTGRSAWLPGFNAAGLVTAAGILVVWQLLVSTKVVDFLFLPGPLAIAGRMPELLASADFHEQFLHTLTYSLSGWGIGAGIGIVVGSLFGLSRLADQWAMTSVTVVRLIPAIALLPITALIFGLSSSMELVLVTYVAVWPVLVSVAGGIRTVEPLLRDVARTLHLRWFRELGQVVLPSAIGPILVGLRLSLSSAFVVAIVTEMIGNPAGLGNSLNNARNAMQPELTFCYIVVIGVTAVAANAVFNALSRWAGRGSSARKVDDRLGVA</sequence>
<evidence type="ECO:0000256" key="3">
    <source>
        <dbReference type="ARBA" id="ARBA00022475"/>
    </source>
</evidence>
<keyword evidence="3" id="KW-1003">Cell membrane</keyword>
<gene>
    <name evidence="9" type="ORF">RB614_42205</name>
</gene>
<keyword evidence="2 7" id="KW-0813">Transport</keyword>
<feature type="transmembrane region" description="Helical" evidence="7">
    <location>
        <begin position="12"/>
        <end position="33"/>
    </location>
</feature>
<feature type="transmembrane region" description="Helical" evidence="7">
    <location>
        <begin position="177"/>
        <end position="203"/>
    </location>
</feature>
<feature type="transmembrane region" description="Helical" evidence="7">
    <location>
        <begin position="223"/>
        <end position="247"/>
    </location>
</feature>
<dbReference type="PANTHER" id="PTHR30151:SF0">
    <property type="entry name" value="ABC TRANSPORTER PERMEASE PROTEIN MJ0413-RELATED"/>
    <property type="match status" value="1"/>
</dbReference>
<keyword evidence="10" id="KW-1185">Reference proteome</keyword>
<name>A0ABU0ZW15_9ACTN</name>
<reference evidence="9 10" key="1">
    <citation type="submission" date="2023-08" db="EMBL/GenBank/DDBJ databases">
        <title>Phytohabitans sansha sp. nov., isolated from marine sediment.</title>
        <authorList>
            <person name="Zhao Y."/>
            <person name="Yi K."/>
        </authorList>
    </citation>
    <scope>NUCLEOTIDE SEQUENCE [LARGE SCALE GENOMIC DNA]</scope>
    <source>
        <strain evidence="9 10">ZYX-F-186</strain>
    </source>
</reference>
<dbReference type="PANTHER" id="PTHR30151">
    <property type="entry name" value="ALKANE SULFONATE ABC TRANSPORTER-RELATED, MEMBRANE SUBUNIT"/>
    <property type="match status" value="1"/>
</dbReference>
<protein>
    <submittedName>
        <fullName evidence="9">ABC transporter permease subunit</fullName>
    </submittedName>
</protein>
<evidence type="ECO:0000256" key="7">
    <source>
        <dbReference type="RuleBase" id="RU363032"/>
    </source>
</evidence>
<comment type="caution">
    <text evidence="9">The sequence shown here is derived from an EMBL/GenBank/DDBJ whole genome shotgun (WGS) entry which is preliminary data.</text>
</comment>
<dbReference type="Pfam" id="PF00528">
    <property type="entry name" value="BPD_transp_1"/>
    <property type="match status" value="1"/>
</dbReference>
<dbReference type="InterPro" id="IPR000515">
    <property type="entry name" value="MetI-like"/>
</dbReference>
<dbReference type="Gene3D" id="1.10.3720.10">
    <property type="entry name" value="MetI-like"/>
    <property type="match status" value="1"/>
</dbReference>
<evidence type="ECO:0000313" key="9">
    <source>
        <dbReference type="EMBL" id="MDQ7911123.1"/>
    </source>
</evidence>
<keyword evidence="6 7" id="KW-0472">Membrane</keyword>
<keyword evidence="5 7" id="KW-1133">Transmembrane helix</keyword>